<sequence>MRERLDVRRWIGRRPLVGSSVAAVLLVTGGATAVALTPAQQDDSQDPQALAVVSRLEAGPGTGADERPALSVPETGEWSLPTPAVSAEAPPAPEPREAPAASRSAERAPVDDATPAQPAAQEQQAGDAAERRAVEEQVAEERAAEEQAVEHQVERRAERPAESSTSASASDGSERGALTSMLNSYRAANGLAPLSRDGALDSAAQQWAQWMAQNQSLQHSDYVNGAVQRGNGWSRGSEIIVRYRGGGSLPTGEILSFMHSWWQGSPVHNANMLKSGFTHVGTGYAMGPGGPYAVHIFGG</sequence>
<dbReference type="PANTHER" id="PTHR31157:SF1">
    <property type="entry name" value="SCP DOMAIN-CONTAINING PROTEIN"/>
    <property type="match status" value="1"/>
</dbReference>
<evidence type="ECO:0000313" key="3">
    <source>
        <dbReference type="EMBL" id="MDD9206999.1"/>
    </source>
</evidence>
<evidence type="ECO:0000313" key="4">
    <source>
        <dbReference type="Proteomes" id="UP001165561"/>
    </source>
</evidence>
<keyword evidence="4" id="KW-1185">Reference proteome</keyword>
<dbReference type="InterPro" id="IPR035940">
    <property type="entry name" value="CAP_sf"/>
</dbReference>
<comment type="caution">
    <text evidence="3">The sequence shown here is derived from an EMBL/GenBank/DDBJ whole genome shotgun (WGS) entry which is preliminary data.</text>
</comment>
<gene>
    <name evidence="3" type="ORF">PU560_11050</name>
</gene>
<feature type="compositionally biased region" description="Basic and acidic residues" evidence="1">
    <location>
        <begin position="128"/>
        <end position="161"/>
    </location>
</feature>
<name>A0ABT5TYD4_9MICO</name>
<feature type="region of interest" description="Disordered" evidence="1">
    <location>
        <begin position="56"/>
        <end position="175"/>
    </location>
</feature>
<evidence type="ECO:0000259" key="2">
    <source>
        <dbReference type="Pfam" id="PF00188"/>
    </source>
</evidence>
<dbReference type="InterPro" id="IPR014044">
    <property type="entry name" value="CAP_dom"/>
</dbReference>
<feature type="compositionally biased region" description="Low complexity" evidence="1">
    <location>
        <begin position="162"/>
        <end position="171"/>
    </location>
</feature>
<dbReference type="SUPFAM" id="SSF55797">
    <property type="entry name" value="PR-1-like"/>
    <property type="match status" value="1"/>
</dbReference>
<feature type="compositionally biased region" description="Low complexity" evidence="1">
    <location>
        <begin position="111"/>
        <end position="127"/>
    </location>
</feature>
<organism evidence="3 4">
    <name type="scientific">Georgenia halotolerans</name>
    <dbReference type="NCBI Taxonomy" id="3028317"/>
    <lineage>
        <taxon>Bacteria</taxon>
        <taxon>Bacillati</taxon>
        <taxon>Actinomycetota</taxon>
        <taxon>Actinomycetes</taxon>
        <taxon>Micrococcales</taxon>
        <taxon>Bogoriellaceae</taxon>
        <taxon>Georgenia</taxon>
    </lineage>
</organism>
<feature type="domain" description="SCP" evidence="2">
    <location>
        <begin position="180"/>
        <end position="293"/>
    </location>
</feature>
<dbReference type="Gene3D" id="3.40.33.10">
    <property type="entry name" value="CAP"/>
    <property type="match status" value="1"/>
</dbReference>
<dbReference type="Proteomes" id="UP001165561">
    <property type="component" value="Unassembled WGS sequence"/>
</dbReference>
<dbReference type="PANTHER" id="PTHR31157">
    <property type="entry name" value="SCP DOMAIN-CONTAINING PROTEIN"/>
    <property type="match status" value="1"/>
</dbReference>
<proteinExistence type="predicted"/>
<dbReference type="CDD" id="cd05379">
    <property type="entry name" value="CAP_bacterial"/>
    <property type="match status" value="1"/>
</dbReference>
<accession>A0ABT5TYD4</accession>
<dbReference type="EMBL" id="JARACI010001022">
    <property type="protein sequence ID" value="MDD9206999.1"/>
    <property type="molecule type" value="Genomic_DNA"/>
</dbReference>
<protein>
    <submittedName>
        <fullName evidence="3">CAP domain-containing protein</fullName>
    </submittedName>
</protein>
<reference evidence="3" key="1">
    <citation type="submission" date="2023-02" db="EMBL/GenBank/DDBJ databases">
        <title>Georgenia sp.10Sc9-8, isolated from a soil sample collected from the Taklamakan desert.</title>
        <authorList>
            <person name="Liu S."/>
        </authorList>
    </citation>
    <scope>NUCLEOTIDE SEQUENCE</scope>
    <source>
        <strain evidence="3">10Sc9-8</strain>
    </source>
</reference>
<dbReference type="Pfam" id="PF00188">
    <property type="entry name" value="CAP"/>
    <property type="match status" value="1"/>
</dbReference>
<evidence type="ECO:0000256" key="1">
    <source>
        <dbReference type="SAM" id="MobiDB-lite"/>
    </source>
</evidence>